<proteinExistence type="predicted"/>
<dbReference type="InterPro" id="IPR045886">
    <property type="entry name" value="ThiF/MoeB/HesA"/>
</dbReference>
<organism evidence="2 3">
    <name type="scientific">Actinomadura luzonensis</name>
    <dbReference type="NCBI Taxonomy" id="2805427"/>
    <lineage>
        <taxon>Bacteria</taxon>
        <taxon>Bacillati</taxon>
        <taxon>Actinomycetota</taxon>
        <taxon>Actinomycetes</taxon>
        <taxon>Streptosporangiales</taxon>
        <taxon>Thermomonosporaceae</taxon>
        <taxon>Actinomadura</taxon>
    </lineage>
</organism>
<accession>A0ABT0FM90</accession>
<dbReference type="Gene3D" id="3.40.50.720">
    <property type="entry name" value="NAD(P)-binding Rossmann-like Domain"/>
    <property type="match status" value="1"/>
</dbReference>
<name>A0ABT0FM90_9ACTN</name>
<dbReference type="Proteomes" id="UP001317259">
    <property type="component" value="Unassembled WGS sequence"/>
</dbReference>
<gene>
    <name evidence="2" type="ORF">MF672_006515</name>
</gene>
<keyword evidence="3" id="KW-1185">Reference proteome</keyword>
<feature type="domain" description="THIF-type NAD/FAD binding fold" evidence="1">
    <location>
        <begin position="125"/>
        <end position="351"/>
    </location>
</feature>
<sequence length="354" mass="37466">MRLPRVKPEHAPHRFGDGTIRLGGVLYGIASEITDDDGCAWAVLNLMDGTRSPAEIAETLHSAFSAVLTRAEAVEIVDTLIASGHVEEAAPGPCAELSPREKDRYSRSKDYFRWVDLHPRDSGWEPQVRLKQARVLVLGLGGTGSHAAWSLAASGVGRLHLVDPDVVELSNLNRQLLYTEADVGRSKADVALARLREVNSDIEITAASATVDGPADLTRLVRGFDVLALCADRPREPDGIQSWANAVCAKAGIPWVSGGYNGPLVSVGVFGPGGPCFACVRAGIPPRPGADYAWPGVTGATAGLSGQLVAYDVVSLVTGLATTPPGYFHGVTLLDPDGHVYARHPARPDCEICS</sequence>
<dbReference type="EMBL" id="JAKRKC020000001">
    <property type="protein sequence ID" value="MCK2213447.1"/>
    <property type="molecule type" value="Genomic_DNA"/>
</dbReference>
<dbReference type="Pfam" id="PF00899">
    <property type="entry name" value="ThiF"/>
    <property type="match status" value="1"/>
</dbReference>
<comment type="caution">
    <text evidence="2">The sequence shown here is derived from an EMBL/GenBank/DDBJ whole genome shotgun (WGS) entry which is preliminary data.</text>
</comment>
<protein>
    <submittedName>
        <fullName evidence="2">HesA/MoeB/ThiF family protein</fullName>
    </submittedName>
</protein>
<evidence type="ECO:0000313" key="2">
    <source>
        <dbReference type="EMBL" id="MCK2213447.1"/>
    </source>
</evidence>
<dbReference type="RefSeq" id="WP_242374827.1">
    <property type="nucleotide sequence ID" value="NZ_JAKRKC020000001.1"/>
</dbReference>
<dbReference type="SUPFAM" id="SSF69572">
    <property type="entry name" value="Activating enzymes of the ubiquitin-like proteins"/>
    <property type="match status" value="1"/>
</dbReference>
<dbReference type="InterPro" id="IPR000594">
    <property type="entry name" value="ThiF_NAD_FAD-bd"/>
</dbReference>
<dbReference type="PANTHER" id="PTHR10953:SF102">
    <property type="entry name" value="ADENYLYLTRANSFERASE AND SULFURTRANSFERASE MOCS3"/>
    <property type="match status" value="1"/>
</dbReference>
<evidence type="ECO:0000313" key="3">
    <source>
        <dbReference type="Proteomes" id="UP001317259"/>
    </source>
</evidence>
<dbReference type="PANTHER" id="PTHR10953">
    <property type="entry name" value="UBIQUITIN-ACTIVATING ENZYME E1"/>
    <property type="match status" value="1"/>
</dbReference>
<dbReference type="InterPro" id="IPR035985">
    <property type="entry name" value="Ubiquitin-activating_enz"/>
</dbReference>
<reference evidence="2 3" key="1">
    <citation type="submission" date="2022-04" db="EMBL/GenBank/DDBJ databases">
        <title>Genome draft of Actinomadura sp. ATCC 31491.</title>
        <authorList>
            <person name="Shi X."/>
            <person name="Du Y."/>
        </authorList>
    </citation>
    <scope>NUCLEOTIDE SEQUENCE [LARGE SCALE GENOMIC DNA]</scope>
    <source>
        <strain evidence="2 3">ATCC 31491</strain>
    </source>
</reference>
<dbReference type="CDD" id="cd00757">
    <property type="entry name" value="ThiF_MoeB_HesA_family"/>
    <property type="match status" value="1"/>
</dbReference>
<evidence type="ECO:0000259" key="1">
    <source>
        <dbReference type="Pfam" id="PF00899"/>
    </source>
</evidence>